<dbReference type="InterPro" id="IPR049900">
    <property type="entry name" value="PKS_mFAS_DH"/>
</dbReference>
<dbReference type="Pfam" id="PF08242">
    <property type="entry name" value="Methyltransf_12"/>
    <property type="match status" value="1"/>
</dbReference>
<feature type="domain" description="Carrier" evidence="9">
    <location>
        <begin position="2380"/>
        <end position="2461"/>
    </location>
</feature>
<dbReference type="Pfam" id="PF08240">
    <property type="entry name" value="ADH_N"/>
    <property type="match status" value="1"/>
</dbReference>
<evidence type="ECO:0000256" key="7">
    <source>
        <dbReference type="ARBA" id="ARBA00023315"/>
    </source>
</evidence>
<dbReference type="InterPro" id="IPR014043">
    <property type="entry name" value="Acyl_transferase_dom"/>
</dbReference>
<dbReference type="SMART" id="SM00822">
    <property type="entry name" value="PKS_KR"/>
    <property type="match status" value="1"/>
</dbReference>
<dbReference type="InterPro" id="IPR036736">
    <property type="entry name" value="ACP-like_sf"/>
</dbReference>
<dbReference type="InterPro" id="IPR029063">
    <property type="entry name" value="SAM-dependent_MTases_sf"/>
</dbReference>
<dbReference type="InterPro" id="IPR056501">
    <property type="entry name" value="NAD-bd_HRPKS_sdrA"/>
</dbReference>
<keyword evidence="6" id="KW-0511">Multifunctional enzyme</keyword>
<feature type="region of interest" description="N-terminal hotdog fold" evidence="8">
    <location>
        <begin position="914"/>
        <end position="1045"/>
    </location>
</feature>
<name>A0A1P8NTK3_PESMI</name>
<evidence type="ECO:0000259" key="11">
    <source>
        <dbReference type="PROSITE" id="PS52019"/>
    </source>
</evidence>
<dbReference type="SUPFAM" id="SSF53335">
    <property type="entry name" value="S-adenosyl-L-methionine-dependent methyltransferases"/>
    <property type="match status" value="1"/>
</dbReference>
<sequence>MAPSVPMASQREGNFGQRTPIAICGMALRLPGGIYTPAQFWDFIIHKKDAVGPIPESRFNAESWVSKSGKPGYIGSAKGYFLDGDIGAFDTTLFSMAKTEVEKLDPQQRILLELARECLDSAGEVSYRGKDIGTYVGSFGEDWPDHFARDSQSVGLYQVTGKGDFMHSNRISYEYDLRGPTMTIRTACSSSLLALHEACLSLWTGGCSSALVGGCNIMTSPDMALQMTEQGVLSSDTSCKTFDEKANGYARAEAVNLIYIKPLQDALRDGNPVRAVIRGAWTNADGKTVGLSVPSLSSHETMIRRAYASAGISDFSQTAFVECHGTGTAIGDPIETKAIQGVFASGVFIGSVKPNVGHSEGASGITSIIKCVLALEHQTIPPNIKFNQPSTRIDWTNLHVPTEPMLWPVDCQERVSVNSFGIGGANAHFILESSRAAGADEKRDQELSPLTNNLVLLSASTSESAKRQVSNHEEYLQKHPSLADDVAYTLGCRRQHLPHRSFSIVSQHAHNKDQGMTIETIAPTKIPMGRPKVVMVFTGQGAQWARMGAELFSANSTFAASIQLMDQVLRELPDAPSWSIQDELEKTSAESGLHTAALSQPLCTAIQVALVDALADLSIHPEAVVGHSSGEIAAAYAACRITAKEAIIVAYYRGVASTSSSQKGAMGAVGLSSEEVESFIRPGVVIACENSPTSITISGDEKKVEEVLQDIRRTKGDMVTAKLLKVDKAYHSHHMEEVGDAYRSMISSYLNDGKRRVEPFAIMYSSVTGAPLDNSRQLDAQYWQNNLQSPVLFRTAVDALVEEQEKPGSNLVFVEVGPHSALAGPLRQTLVQKSSKSSYTSCLVRSQDAHLTFLRALGYVWQQGYPFDCERLLNPQGHAKVIHDLPTYSWSHEHSYVFGSRVSNHNRSRPFRRHELLGVRGAECSDDEPQFRNMLVSDRVPWLQDHCIDGDIVFPCAGYLAMVGEAMRQLHDGDYGGYSVRKVAIGTAMVIHSGQKPVEIITSLRKLRLTDTLDGSWWDFTVSTNSGSSWTRHCAGQVRAANQIQENPDHSTAHSFTRVANVKSWYNAYKSVGADYGPTFQVVRDILASTTDQACKGTVMNVVEDEEEDYTIHPTTIDGVLQLFGIAAHNGIAHKLSRMNVPTFIESMTVAACQSVVTTIAEASMSPRGTLHGQGQGFDDHGSLVFTTRGLRLSPLSTSASASEVDLHAAARIVWNPHVDFFDLSSLANKTESHAEQMDICRELGLKSIQESLLRLQEAGIDDGLPSHMHRFLTWMRNQPTSCSEESLQDLYARLKDLRAFGEGCLKVLNNIVPLFRGEVQLLELLLQDGTLAEIYNRYVFANTAPLLRSLGHVCPNMRVLEIGAGTGGTTSRLLDCLVNDDQHSRLYFDYTYTDISPGFFPAAKDRFQKYHNLNFQVLDISKDPIKQGFTAESFDLILASNVVHATPSLHQSLSNIRNLLRPTGRLYLEELSCDNKGLNYIMGMFSGWWLGCEDGRSEEPYVSPEYWDKELRQAGFSGLTSVALDAPRPHQMCALMLAKPDNSRKIQSTVAIIYDTDSKDLALNLQMQFPAEQRVLLHDIEQHSLPPVADVISVIDLEKPFLHDLTETRFMVFRQLMEELANTHKGCLWLTRSSQLGCTDPRWSQVIGAARTIRRDLGLDLATCEIDHSGGQSWKLVMDVFHAFQAREKGTTSQHTEYEYAIANGIVQIPRVFPFSVRDELSMVDAESASHDCFLDIGQYGRLQSLHWQALPQIDVLRERDVVIDVKCAGLNFKDLLVAMGVIEFSTSAEEAPSKLGIEGVGIVRDIGPGVRGVKVGQRVFTMMSHGCFATRLTISEEYCAPIPDSLSDEGAATMPCVFATAIYGLLDVGRLSADQTVLIHSACGGVGLAAIQIAKMIGAEIYCTVSTEEKIIFLETNFGIRRDHIFNSRDDSFLAGVLAATNNRGVDLVLNSLSGELLHTSWHCVAEFGKLIEIGKRDLVGNGSLDLRPFLENRSYHGVDLSQFFEAKPAECHRLLKEILRLYADGHIRPLDPMRIFSEQDVEACFRYMQKGQHIGKIVMTIDPSRLRAIQPAMKQNVMNSDASYILVGGLGGLGRVVANWMVECGATNLVFLSRTAGTSQNDQAFAEELSSQGCATTFVRGDVTVLSDVQNAVAQAPRVVKGVINMSMVLRDSRFDAMSYEDWRTATGPKVQGTWNLHNACLEREVELDFFVLFASISGIIGQPGQANYASGNAFLDAFVQYRQSKGLKASVIDVGAMLDHGYLAENEALQQQMMFQGHFGVRTPQLLDALAIAMCPTIPSRQPETGWSNSSQLVIGMASSKALDDPTNRTVWKHDSRLAAFSNGVSSAGAAQSSDDNALSRFIGSVVSDPSILTSPASAVFVAKQIALQLCALLLKPVDNEDDIDISNPLQNVGLDSLVAIELRTWWRGAFGTDITVLEMLSAESLSDLGTRAIAGLREKYAESSPDGAEGSSATVVVDHAEVLLTKMP</sequence>
<dbReference type="InterPro" id="IPR001227">
    <property type="entry name" value="Ac_transferase_dom_sf"/>
</dbReference>
<dbReference type="Pfam" id="PF00109">
    <property type="entry name" value="ketoacyl-synt"/>
    <property type="match status" value="1"/>
</dbReference>
<dbReference type="Pfam" id="PF23114">
    <property type="entry name" value="NAD-bd_HRPKS_sdrA"/>
    <property type="match status" value="1"/>
</dbReference>
<dbReference type="GO" id="GO:0044550">
    <property type="term" value="P:secondary metabolite biosynthetic process"/>
    <property type="evidence" value="ECO:0007669"/>
    <property type="project" value="UniProtKB-ARBA"/>
</dbReference>
<dbReference type="SUPFAM" id="SSF55048">
    <property type="entry name" value="Probable ACP-binding domain of malonyl-CoA ACP transacylase"/>
    <property type="match status" value="1"/>
</dbReference>
<evidence type="ECO:0000256" key="3">
    <source>
        <dbReference type="ARBA" id="ARBA00022679"/>
    </source>
</evidence>
<evidence type="ECO:0000259" key="9">
    <source>
        <dbReference type="PROSITE" id="PS50075"/>
    </source>
</evidence>
<dbReference type="InterPro" id="IPR013217">
    <property type="entry name" value="Methyltransf_12"/>
</dbReference>
<dbReference type="SUPFAM" id="SSF52151">
    <property type="entry name" value="FabD/lysophospholipase-like"/>
    <property type="match status" value="1"/>
</dbReference>
<evidence type="ECO:0000313" key="12">
    <source>
        <dbReference type="EMBL" id="APX44006.1"/>
    </source>
</evidence>
<dbReference type="CDD" id="cd00833">
    <property type="entry name" value="PKS"/>
    <property type="match status" value="1"/>
</dbReference>
<dbReference type="SMART" id="SM00829">
    <property type="entry name" value="PKS_ER"/>
    <property type="match status" value="1"/>
</dbReference>
<dbReference type="Gene3D" id="3.40.47.10">
    <property type="match status" value="1"/>
</dbReference>
<dbReference type="EMBL" id="KX190817">
    <property type="protein sequence ID" value="APX44006.1"/>
    <property type="molecule type" value="mRNA"/>
</dbReference>
<dbReference type="CDD" id="cd05195">
    <property type="entry name" value="enoyl_red"/>
    <property type="match status" value="1"/>
</dbReference>
<keyword evidence="5" id="KW-0560">Oxidoreductase</keyword>
<dbReference type="InterPro" id="IPR042104">
    <property type="entry name" value="PKS_dehydratase_sf"/>
</dbReference>
<dbReference type="SMART" id="SM00827">
    <property type="entry name" value="PKS_AT"/>
    <property type="match status" value="1"/>
</dbReference>
<dbReference type="InterPro" id="IPR016035">
    <property type="entry name" value="Acyl_Trfase/lysoPLipase"/>
</dbReference>
<dbReference type="InterPro" id="IPR014030">
    <property type="entry name" value="Ketoacyl_synth_N"/>
</dbReference>
<evidence type="ECO:0000256" key="5">
    <source>
        <dbReference type="ARBA" id="ARBA00023002"/>
    </source>
</evidence>
<dbReference type="InterPro" id="IPR016039">
    <property type="entry name" value="Thiolase-like"/>
</dbReference>
<evidence type="ECO:0000256" key="2">
    <source>
        <dbReference type="ARBA" id="ARBA00022553"/>
    </source>
</evidence>
<dbReference type="Gene3D" id="3.40.50.720">
    <property type="entry name" value="NAD(P)-binding Rossmann-like Domain"/>
    <property type="match status" value="2"/>
</dbReference>
<dbReference type="SUPFAM" id="SSF47336">
    <property type="entry name" value="ACP-like"/>
    <property type="match status" value="1"/>
</dbReference>
<feature type="domain" description="PKS/mFAS DH" evidence="11">
    <location>
        <begin position="914"/>
        <end position="1202"/>
    </location>
</feature>
<dbReference type="SUPFAM" id="SSF53901">
    <property type="entry name" value="Thiolase-like"/>
    <property type="match status" value="1"/>
</dbReference>
<dbReference type="Gene3D" id="3.10.129.110">
    <property type="entry name" value="Polyketide synthase dehydratase"/>
    <property type="match status" value="1"/>
</dbReference>
<evidence type="ECO:0000256" key="8">
    <source>
        <dbReference type="PROSITE-ProRule" id="PRU01363"/>
    </source>
</evidence>
<dbReference type="FunFam" id="3.40.50.720:FF:000209">
    <property type="entry name" value="Polyketide synthase Pks12"/>
    <property type="match status" value="1"/>
</dbReference>
<dbReference type="PANTHER" id="PTHR43775">
    <property type="entry name" value="FATTY ACID SYNTHASE"/>
    <property type="match status" value="1"/>
</dbReference>
<keyword evidence="2" id="KW-0597">Phosphoprotein</keyword>
<evidence type="ECO:0000256" key="1">
    <source>
        <dbReference type="ARBA" id="ARBA00022450"/>
    </source>
</evidence>
<keyword evidence="4" id="KW-0521">NADP</keyword>
<dbReference type="InterPro" id="IPR016036">
    <property type="entry name" value="Malonyl_transacylase_ACP-bd"/>
</dbReference>
<keyword evidence="1" id="KW-0596">Phosphopantetheine</keyword>
<evidence type="ECO:0000256" key="6">
    <source>
        <dbReference type="ARBA" id="ARBA00023268"/>
    </source>
</evidence>
<organism evidence="12">
    <name type="scientific">Pestalotiopsis microspora</name>
    <dbReference type="NCBI Taxonomy" id="85828"/>
    <lineage>
        <taxon>Eukaryota</taxon>
        <taxon>Fungi</taxon>
        <taxon>Dikarya</taxon>
        <taxon>Ascomycota</taxon>
        <taxon>Pezizomycotina</taxon>
        <taxon>Sordariomycetes</taxon>
        <taxon>Xylariomycetidae</taxon>
        <taxon>Amphisphaeriales</taxon>
        <taxon>Sporocadaceae</taxon>
        <taxon>Pestalotiopsis</taxon>
    </lineage>
</organism>
<dbReference type="SMART" id="SM00826">
    <property type="entry name" value="PKS_DH"/>
    <property type="match status" value="1"/>
</dbReference>
<protein>
    <submittedName>
        <fullName evidence="12">Polyketide synthase</fullName>
    </submittedName>
</protein>
<dbReference type="Gene3D" id="1.10.1200.10">
    <property type="entry name" value="ACP-like"/>
    <property type="match status" value="1"/>
</dbReference>
<dbReference type="InterPro" id="IPR020806">
    <property type="entry name" value="PKS_PP-bd"/>
</dbReference>
<evidence type="ECO:0000259" key="10">
    <source>
        <dbReference type="PROSITE" id="PS52004"/>
    </source>
</evidence>
<dbReference type="InterPro" id="IPR014031">
    <property type="entry name" value="Ketoacyl_synth_C"/>
</dbReference>
<dbReference type="Gene3D" id="3.40.366.10">
    <property type="entry name" value="Malonyl-Coenzyme A Acyl Carrier Protein, domain 2"/>
    <property type="match status" value="1"/>
</dbReference>
<reference evidence="12" key="1">
    <citation type="submission" date="2016-05" db="EMBL/GenBank/DDBJ databases">
        <authorList>
            <person name="Lavstsen T."/>
            <person name="Jespersen J.S."/>
        </authorList>
    </citation>
    <scope>NUCLEOTIDE SEQUENCE</scope>
    <source>
        <strain evidence="12">NK17</strain>
    </source>
</reference>
<dbReference type="InterPro" id="IPR013968">
    <property type="entry name" value="PKS_KR"/>
</dbReference>
<dbReference type="PROSITE" id="PS52019">
    <property type="entry name" value="PKS_MFAS_DH"/>
    <property type="match status" value="1"/>
</dbReference>
<dbReference type="InterPro" id="IPR032821">
    <property type="entry name" value="PKS_assoc"/>
</dbReference>
<keyword evidence="7" id="KW-0012">Acyltransferase</keyword>
<dbReference type="InterPro" id="IPR013154">
    <property type="entry name" value="ADH-like_N"/>
</dbReference>
<dbReference type="Pfam" id="PF08659">
    <property type="entry name" value="KR"/>
    <property type="match status" value="1"/>
</dbReference>
<dbReference type="InterPro" id="IPR036291">
    <property type="entry name" value="NAD(P)-bd_dom_sf"/>
</dbReference>
<dbReference type="PANTHER" id="PTHR43775:SF28">
    <property type="entry name" value="SYNTHASE, PUTATIVE-RELATED"/>
    <property type="match status" value="1"/>
</dbReference>
<dbReference type="CDD" id="cd02440">
    <property type="entry name" value="AdoMet_MTases"/>
    <property type="match status" value="1"/>
</dbReference>
<dbReference type="SMART" id="SM00825">
    <property type="entry name" value="PKS_KS"/>
    <property type="match status" value="1"/>
</dbReference>
<feature type="domain" description="Ketosynthase family 3 (KS3)" evidence="10">
    <location>
        <begin position="18"/>
        <end position="433"/>
    </location>
</feature>
<gene>
    <name evidence="12" type="primary">pks35</name>
</gene>
<dbReference type="Gene3D" id="3.40.50.150">
    <property type="entry name" value="Vaccinia Virus protein VP39"/>
    <property type="match status" value="1"/>
</dbReference>
<dbReference type="InterPro" id="IPR020807">
    <property type="entry name" value="PKS_DH"/>
</dbReference>
<dbReference type="SMART" id="SM00823">
    <property type="entry name" value="PKS_PP"/>
    <property type="match status" value="1"/>
</dbReference>
<dbReference type="InterPro" id="IPR050091">
    <property type="entry name" value="PKS_NRPS_Biosynth_Enz"/>
</dbReference>
<dbReference type="GO" id="GO:0004312">
    <property type="term" value="F:fatty acid synthase activity"/>
    <property type="evidence" value="ECO:0007669"/>
    <property type="project" value="TreeGrafter"/>
</dbReference>
<dbReference type="InterPro" id="IPR020843">
    <property type="entry name" value="ER"/>
</dbReference>
<feature type="region of interest" description="C-terminal hotdog fold" evidence="8">
    <location>
        <begin position="1057"/>
        <end position="1202"/>
    </location>
</feature>
<dbReference type="InterPro" id="IPR057326">
    <property type="entry name" value="KR_dom"/>
</dbReference>
<dbReference type="PROSITE" id="PS52004">
    <property type="entry name" value="KS3_2"/>
    <property type="match status" value="1"/>
</dbReference>
<dbReference type="GO" id="GO:1901336">
    <property type="term" value="P:lactone biosynthetic process"/>
    <property type="evidence" value="ECO:0007669"/>
    <property type="project" value="UniProtKB-ARBA"/>
</dbReference>
<feature type="active site" description="Proton donor; for dehydratase activity" evidence="8">
    <location>
        <position position="1118"/>
    </location>
</feature>
<dbReference type="SUPFAM" id="SSF51735">
    <property type="entry name" value="NAD(P)-binding Rossmann-fold domains"/>
    <property type="match status" value="2"/>
</dbReference>
<dbReference type="InterPro" id="IPR049552">
    <property type="entry name" value="PKS_DH_N"/>
</dbReference>
<accession>A0A1P8NTK3</accession>
<dbReference type="GO" id="GO:0006633">
    <property type="term" value="P:fatty acid biosynthetic process"/>
    <property type="evidence" value="ECO:0007669"/>
    <property type="project" value="TreeGrafter"/>
</dbReference>
<dbReference type="Gene3D" id="3.90.180.10">
    <property type="entry name" value="Medium-chain alcohol dehydrogenases, catalytic domain"/>
    <property type="match status" value="1"/>
</dbReference>
<evidence type="ECO:0000256" key="4">
    <source>
        <dbReference type="ARBA" id="ARBA00022857"/>
    </source>
</evidence>
<dbReference type="InterPro" id="IPR020841">
    <property type="entry name" value="PKS_Beta-ketoAc_synthase_dom"/>
</dbReference>
<dbReference type="Pfam" id="PF00698">
    <property type="entry name" value="Acyl_transf_1"/>
    <property type="match status" value="1"/>
</dbReference>
<dbReference type="InterPro" id="IPR011032">
    <property type="entry name" value="GroES-like_sf"/>
</dbReference>
<dbReference type="InterPro" id="IPR009081">
    <property type="entry name" value="PP-bd_ACP"/>
</dbReference>
<dbReference type="SUPFAM" id="SSF50129">
    <property type="entry name" value="GroES-like"/>
    <property type="match status" value="1"/>
</dbReference>
<feature type="active site" description="Proton acceptor; for dehydratase activity" evidence="8">
    <location>
        <position position="946"/>
    </location>
</feature>
<dbReference type="GO" id="GO:0031177">
    <property type="term" value="F:phosphopantetheine binding"/>
    <property type="evidence" value="ECO:0007669"/>
    <property type="project" value="InterPro"/>
</dbReference>
<dbReference type="GO" id="GO:0016491">
    <property type="term" value="F:oxidoreductase activity"/>
    <property type="evidence" value="ECO:0007669"/>
    <property type="project" value="UniProtKB-KW"/>
</dbReference>
<dbReference type="Pfam" id="PF14765">
    <property type="entry name" value="PS-DH"/>
    <property type="match status" value="1"/>
</dbReference>
<dbReference type="Pfam" id="PF00550">
    <property type="entry name" value="PP-binding"/>
    <property type="match status" value="1"/>
</dbReference>
<dbReference type="Pfam" id="PF02801">
    <property type="entry name" value="Ketoacyl-synt_C"/>
    <property type="match status" value="1"/>
</dbReference>
<dbReference type="Pfam" id="PF21089">
    <property type="entry name" value="PKS_DH_N"/>
    <property type="match status" value="1"/>
</dbReference>
<dbReference type="PROSITE" id="PS50075">
    <property type="entry name" value="CARRIER"/>
    <property type="match status" value="1"/>
</dbReference>
<keyword evidence="3" id="KW-0808">Transferase</keyword>
<dbReference type="Pfam" id="PF16197">
    <property type="entry name" value="KAsynt_C_assoc"/>
    <property type="match status" value="1"/>
</dbReference>
<dbReference type="InterPro" id="IPR049551">
    <property type="entry name" value="PKS_DH_C"/>
</dbReference>
<dbReference type="Pfam" id="PF13602">
    <property type="entry name" value="ADH_zinc_N_2"/>
    <property type="match status" value="1"/>
</dbReference>
<proteinExistence type="evidence at transcript level"/>